<evidence type="ECO:0000313" key="2">
    <source>
        <dbReference type="Proteomes" id="UP000198589"/>
    </source>
</evidence>
<dbReference type="PANTHER" id="PTHR38479">
    <property type="entry name" value="LMO0824 PROTEIN"/>
    <property type="match status" value="1"/>
</dbReference>
<sequence length="353" mass="37472">MTTLQDIGLLRLAAQHLAGPRSATPLDAVRRLAAVQAQDYPGALVSVALRTASRTRADVDAALDAGDVVRSWPMRGTLHLVAAEDLRWFLDTVGVRALNGIGKRWANLELDEAQAERARETALAALAGGGRATRAELLAAIAAGGVPVTGQRGYHLLWYLSQTGTLCLGPTDGAGEQLFVLLDDWVGGRPPEREEALAELALRFFTGHGPATVPDLVRWAGSTARDVRAGLAEVRDRLEAVTVDGTEYLMDPGTPARLASARAEAEGVFLLPGFDEFVLGYGDRTAIVPAEFADRLVPGKNGMFRATVVHRGRIVAVWRWEGRGGTRAPAVEPFTELPADVAAAVPSLAAALP</sequence>
<name>A0A1I2LN06_9ACTN</name>
<organism evidence="1 2">
    <name type="scientific">Blastococcus tunisiensis</name>
    <dbReference type="NCBI Taxonomy" id="1798228"/>
    <lineage>
        <taxon>Bacteria</taxon>
        <taxon>Bacillati</taxon>
        <taxon>Actinomycetota</taxon>
        <taxon>Actinomycetes</taxon>
        <taxon>Geodermatophilales</taxon>
        <taxon>Geodermatophilaceae</taxon>
        <taxon>Blastococcus</taxon>
    </lineage>
</organism>
<gene>
    <name evidence="1" type="ORF">SAMN05216574_12735</name>
</gene>
<reference evidence="2" key="1">
    <citation type="submission" date="2016-10" db="EMBL/GenBank/DDBJ databases">
        <authorList>
            <person name="Varghese N."/>
            <person name="Submissions S."/>
        </authorList>
    </citation>
    <scope>NUCLEOTIDE SEQUENCE [LARGE SCALE GENOMIC DNA]</scope>
    <source>
        <strain evidence="2">DSM 46838</strain>
    </source>
</reference>
<dbReference type="EMBL" id="FOND01000027">
    <property type="protein sequence ID" value="SFF79819.1"/>
    <property type="molecule type" value="Genomic_DNA"/>
</dbReference>
<protein>
    <submittedName>
        <fullName evidence="1">Winged helix DNA-binding domain-containing protein</fullName>
    </submittedName>
</protein>
<dbReference type="GO" id="GO:0003677">
    <property type="term" value="F:DNA binding"/>
    <property type="evidence" value="ECO:0007669"/>
    <property type="project" value="UniProtKB-KW"/>
</dbReference>
<accession>A0A1I2LN06</accession>
<dbReference type="AlphaFoldDB" id="A0A1I2LN06"/>
<dbReference type="PANTHER" id="PTHR38479:SF2">
    <property type="entry name" value="WINGED HELIX DNA-BINDING DOMAIN-CONTAINING PROTEIN"/>
    <property type="match status" value="1"/>
</dbReference>
<keyword evidence="1" id="KW-0238">DNA-binding</keyword>
<evidence type="ECO:0000313" key="1">
    <source>
        <dbReference type="EMBL" id="SFF79819.1"/>
    </source>
</evidence>
<dbReference type="InterPro" id="IPR009351">
    <property type="entry name" value="AlkZ-like"/>
</dbReference>
<dbReference type="RefSeq" id="WP_092203427.1">
    <property type="nucleotide sequence ID" value="NZ_FOND01000027.1"/>
</dbReference>
<keyword evidence="2" id="KW-1185">Reference proteome</keyword>
<proteinExistence type="predicted"/>
<dbReference type="OrthoDB" id="9148135at2"/>
<dbReference type="Pfam" id="PF06224">
    <property type="entry name" value="AlkZ-like"/>
    <property type="match status" value="1"/>
</dbReference>
<dbReference type="STRING" id="1798228.SAMN05216574_12735"/>
<dbReference type="Proteomes" id="UP000198589">
    <property type="component" value="Unassembled WGS sequence"/>
</dbReference>